<keyword evidence="5" id="KW-0560">Oxidoreductase</keyword>
<comment type="similarity">
    <text evidence="2 5">Belongs to the acyl-CoA dehydrogenase family.</text>
</comment>
<dbReference type="PANTHER" id="PTHR43884">
    <property type="entry name" value="ACYL-COA DEHYDROGENASE"/>
    <property type="match status" value="1"/>
</dbReference>
<keyword evidence="4 5" id="KW-0274">FAD</keyword>
<proteinExistence type="inferred from homology"/>
<dbReference type="EMBL" id="JARGDH010000002">
    <property type="protein sequence ID" value="KAL0275425.1"/>
    <property type="molecule type" value="Genomic_DNA"/>
</dbReference>
<gene>
    <name evidence="9" type="ORF">PYX00_003274</name>
</gene>
<dbReference type="InterPro" id="IPR006091">
    <property type="entry name" value="Acyl-CoA_Oxase/DH_mid-dom"/>
</dbReference>
<dbReference type="Pfam" id="PF02771">
    <property type="entry name" value="Acyl-CoA_dh_N"/>
    <property type="match status" value="1"/>
</dbReference>
<evidence type="ECO:0000256" key="4">
    <source>
        <dbReference type="ARBA" id="ARBA00022827"/>
    </source>
</evidence>
<dbReference type="Pfam" id="PF00441">
    <property type="entry name" value="Acyl-CoA_dh_1"/>
    <property type="match status" value="1"/>
</dbReference>
<dbReference type="Gene3D" id="2.40.110.10">
    <property type="entry name" value="Butyryl-CoA Dehydrogenase, subunit A, domain 2"/>
    <property type="match status" value="1"/>
</dbReference>
<sequence>MLNALFRSGRTVLPRCSGILVRCESTIRSLQEDLPAVRSPELLPATDYPDPCNFNYTAIMDWGLYKFDADLFKFHEVLTVDEWIELVGRGEVIESELNDMDYNKVLSTSEITTKVMERISQLGLFKLRIPTEYGGLDYNDTACAYLHEILGICPSIARVVGESEEMGVMLLKKFGTLEQKETYLPRLAKGQSFVSMAFLEPGSTMLDANSYRKTNAKQVGDKFIITGRKHWVYNAKFADVFLVFATHTAQDDTGPIQLETIFLIDKNTEGVRVHSPVKKTWFRGLDLCEVIFDEVEVGFDRIVGGMGNGFKVLREVIKQNRTSTVSECSAAMKRLVHDITHRIKDDNYAKSLPALRHIEVALGEISCLAYAVETLAYYGASRNDFYAGADMTIETWLAKIFAYQALPDAIQIYFNAIGKHGFNPGTFVEELVLNAHYYPVLDDSIYDLKLALMYEIIPYIAKQLGTKLKLTKLPQDYPVESFQLRLRQAGALTFVRGLGLEECVPGEVKPAADDLERCIQRIAYTADSQITLHGRKIFNQDQILIVMAEMWALTYALTACMARAQKVEYHKPFDRLSDYALTNAFAQRVSKRIKVPVCAAE</sequence>
<dbReference type="PANTHER" id="PTHR43884:SF9">
    <property type="entry name" value="COMPLEX I ASSEMBLY FACTOR ACAD9, MITOCHONDRIAL"/>
    <property type="match status" value="1"/>
</dbReference>
<dbReference type="Pfam" id="PF02770">
    <property type="entry name" value="Acyl-CoA_dh_M"/>
    <property type="match status" value="1"/>
</dbReference>
<dbReference type="InterPro" id="IPR036250">
    <property type="entry name" value="AcylCo_DH-like_C"/>
</dbReference>
<comment type="caution">
    <text evidence="9">The sequence shown here is derived from an EMBL/GenBank/DDBJ whole genome shotgun (WGS) entry which is preliminary data.</text>
</comment>
<evidence type="ECO:0000259" key="7">
    <source>
        <dbReference type="Pfam" id="PF02770"/>
    </source>
</evidence>
<dbReference type="Gene3D" id="1.20.140.10">
    <property type="entry name" value="Butyryl-CoA Dehydrogenase, subunit A, domain 3"/>
    <property type="match status" value="2"/>
</dbReference>
<dbReference type="AlphaFoldDB" id="A0AAW2I1R1"/>
<dbReference type="InterPro" id="IPR013786">
    <property type="entry name" value="AcylCoA_DH/ox_N"/>
</dbReference>
<evidence type="ECO:0000256" key="2">
    <source>
        <dbReference type="ARBA" id="ARBA00009347"/>
    </source>
</evidence>
<dbReference type="InterPro" id="IPR037069">
    <property type="entry name" value="AcylCoA_DH/ox_N_sf"/>
</dbReference>
<dbReference type="SUPFAM" id="SSF47203">
    <property type="entry name" value="Acyl-CoA dehydrogenase C-terminal domain-like"/>
    <property type="match status" value="1"/>
</dbReference>
<keyword evidence="3 5" id="KW-0285">Flavoprotein</keyword>
<dbReference type="SUPFAM" id="SSF56645">
    <property type="entry name" value="Acyl-CoA dehydrogenase NM domain-like"/>
    <property type="match status" value="1"/>
</dbReference>
<feature type="domain" description="Acyl-CoA dehydrogenase/oxidase C-terminal" evidence="6">
    <location>
        <begin position="307"/>
        <end position="440"/>
    </location>
</feature>
<evidence type="ECO:0008006" key="10">
    <source>
        <dbReference type="Google" id="ProtNLM"/>
    </source>
</evidence>
<evidence type="ECO:0000313" key="9">
    <source>
        <dbReference type="EMBL" id="KAL0275425.1"/>
    </source>
</evidence>
<evidence type="ECO:0000256" key="5">
    <source>
        <dbReference type="RuleBase" id="RU362125"/>
    </source>
</evidence>
<dbReference type="InterPro" id="IPR009100">
    <property type="entry name" value="AcylCoA_DH/oxidase_NM_dom_sf"/>
</dbReference>
<feature type="domain" description="Acyl-CoA dehydrogenase/oxidase N-terminal" evidence="8">
    <location>
        <begin position="107"/>
        <end position="191"/>
    </location>
</feature>
<organism evidence="9">
    <name type="scientific">Menopon gallinae</name>
    <name type="common">poultry shaft louse</name>
    <dbReference type="NCBI Taxonomy" id="328185"/>
    <lineage>
        <taxon>Eukaryota</taxon>
        <taxon>Metazoa</taxon>
        <taxon>Ecdysozoa</taxon>
        <taxon>Arthropoda</taxon>
        <taxon>Hexapoda</taxon>
        <taxon>Insecta</taxon>
        <taxon>Pterygota</taxon>
        <taxon>Neoptera</taxon>
        <taxon>Paraneoptera</taxon>
        <taxon>Psocodea</taxon>
        <taxon>Troctomorpha</taxon>
        <taxon>Phthiraptera</taxon>
        <taxon>Amblycera</taxon>
        <taxon>Menoponidae</taxon>
        <taxon>Menopon</taxon>
    </lineage>
</organism>
<evidence type="ECO:0000256" key="3">
    <source>
        <dbReference type="ARBA" id="ARBA00022630"/>
    </source>
</evidence>
<evidence type="ECO:0000259" key="8">
    <source>
        <dbReference type="Pfam" id="PF02771"/>
    </source>
</evidence>
<dbReference type="InterPro" id="IPR009075">
    <property type="entry name" value="AcylCo_DH/oxidase_C"/>
</dbReference>
<dbReference type="Gene3D" id="1.10.540.10">
    <property type="entry name" value="Acyl-CoA dehydrogenase/oxidase, N-terminal domain"/>
    <property type="match status" value="1"/>
</dbReference>
<protein>
    <recommendedName>
        <fullName evidence="10">Acyl-CoA dehydrogenase</fullName>
    </recommendedName>
</protein>
<comment type="cofactor">
    <cofactor evidence="1 5">
        <name>FAD</name>
        <dbReference type="ChEBI" id="CHEBI:57692"/>
    </cofactor>
</comment>
<evidence type="ECO:0000259" key="6">
    <source>
        <dbReference type="Pfam" id="PF00441"/>
    </source>
</evidence>
<name>A0AAW2I1R1_9NEOP</name>
<dbReference type="GO" id="GO:0003995">
    <property type="term" value="F:acyl-CoA dehydrogenase activity"/>
    <property type="evidence" value="ECO:0007669"/>
    <property type="project" value="TreeGrafter"/>
</dbReference>
<evidence type="ECO:0000256" key="1">
    <source>
        <dbReference type="ARBA" id="ARBA00001974"/>
    </source>
</evidence>
<accession>A0AAW2I1R1</accession>
<dbReference type="InterPro" id="IPR046373">
    <property type="entry name" value="Acyl-CoA_Oxase/DH_mid-dom_sf"/>
</dbReference>
<reference evidence="9" key="1">
    <citation type="journal article" date="2024" name="Gigascience">
        <title>Chromosome-level genome of the poultry shaft louse Menopon gallinae provides insight into the host-switching and adaptive evolution of parasitic lice.</title>
        <authorList>
            <person name="Xu Y."/>
            <person name="Ma L."/>
            <person name="Liu S."/>
            <person name="Liang Y."/>
            <person name="Liu Q."/>
            <person name="He Z."/>
            <person name="Tian L."/>
            <person name="Duan Y."/>
            <person name="Cai W."/>
            <person name="Li H."/>
            <person name="Song F."/>
        </authorList>
    </citation>
    <scope>NUCLEOTIDE SEQUENCE</scope>
    <source>
        <strain evidence="9">Cailab_2023a</strain>
    </source>
</reference>
<dbReference type="GO" id="GO:0050660">
    <property type="term" value="F:flavin adenine dinucleotide binding"/>
    <property type="evidence" value="ECO:0007669"/>
    <property type="project" value="InterPro"/>
</dbReference>
<feature type="domain" description="Acyl-CoA oxidase/dehydrogenase middle" evidence="7">
    <location>
        <begin position="199"/>
        <end position="295"/>
    </location>
</feature>